<dbReference type="SMART" id="SM00331">
    <property type="entry name" value="PP2C_SIG"/>
    <property type="match status" value="1"/>
</dbReference>
<feature type="compositionally biased region" description="Polar residues" evidence="16">
    <location>
        <begin position="1"/>
        <end position="13"/>
    </location>
</feature>
<proteinExistence type="predicted"/>
<evidence type="ECO:0000256" key="5">
    <source>
        <dbReference type="ARBA" id="ARBA00022741"/>
    </source>
</evidence>
<keyword evidence="6" id="KW-0418">Kinase</keyword>
<keyword evidence="8" id="KW-0067">ATP-binding</keyword>
<evidence type="ECO:0000256" key="8">
    <source>
        <dbReference type="ARBA" id="ARBA00022840"/>
    </source>
</evidence>
<evidence type="ECO:0000256" key="16">
    <source>
        <dbReference type="SAM" id="MobiDB-lite"/>
    </source>
</evidence>
<comment type="catalytic activity">
    <reaction evidence="12">
        <text>O-phospho-L-seryl-[protein] + H2O = L-seryl-[protein] + phosphate</text>
        <dbReference type="Rhea" id="RHEA:20629"/>
        <dbReference type="Rhea" id="RHEA-COMP:9863"/>
        <dbReference type="Rhea" id="RHEA-COMP:11604"/>
        <dbReference type="ChEBI" id="CHEBI:15377"/>
        <dbReference type="ChEBI" id="CHEBI:29999"/>
        <dbReference type="ChEBI" id="CHEBI:43474"/>
        <dbReference type="ChEBI" id="CHEBI:83421"/>
        <dbReference type="EC" id="3.1.3.16"/>
    </reaction>
</comment>
<feature type="domain" description="PAS" evidence="17">
    <location>
        <begin position="198"/>
        <end position="255"/>
    </location>
</feature>
<gene>
    <name evidence="18" type="ORF">SLUN_12745</name>
</gene>
<evidence type="ECO:0000256" key="1">
    <source>
        <dbReference type="ARBA" id="ARBA00013081"/>
    </source>
</evidence>
<keyword evidence="10" id="KW-0904">Protein phosphatase</keyword>
<dbReference type="PROSITE" id="PS50112">
    <property type="entry name" value="PAS"/>
    <property type="match status" value="2"/>
</dbReference>
<keyword evidence="5" id="KW-0547">Nucleotide-binding</keyword>
<keyword evidence="4" id="KW-0479">Metal-binding</keyword>
<dbReference type="Pfam" id="PF08448">
    <property type="entry name" value="PAS_4"/>
    <property type="match status" value="1"/>
</dbReference>
<dbReference type="GO" id="GO:0046872">
    <property type="term" value="F:metal ion binding"/>
    <property type="evidence" value="ECO:0007669"/>
    <property type="project" value="UniProtKB-KW"/>
</dbReference>
<dbReference type="SUPFAM" id="SSF81606">
    <property type="entry name" value="PP2C-like"/>
    <property type="match status" value="1"/>
</dbReference>
<dbReference type="InterPro" id="IPR052016">
    <property type="entry name" value="Bact_Sigma-Reg"/>
</dbReference>
<accession>A0A2R4T1K0</accession>
<evidence type="ECO:0000313" key="18">
    <source>
        <dbReference type="EMBL" id="AVZ72927.1"/>
    </source>
</evidence>
<dbReference type="PANTHER" id="PTHR43156">
    <property type="entry name" value="STAGE II SPORULATION PROTEIN E-RELATED"/>
    <property type="match status" value="1"/>
</dbReference>
<feature type="region of interest" description="Disordered" evidence="16">
    <location>
        <begin position="399"/>
        <end position="431"/>
    </location>
</feature>
<dbReference type="Pfam" id="PF08447">
    <property type="entry name" value="PAS_3"/>
    <property type="match status" value="1"/>
</dbReference>
<evidence type="ECO:0000256" key="7">
    <source>
        <dbReference type="ARBA" id="ARBA00022801"/>
    </source>
</evidence>
<evidence type="ECO:0000256" key="13">
    <source>
        <dbReference type="ARBA" id="ARBA00056274"/>
    </source>
</evidence>
<evidence type="ECO:0000256" key="14">
    <source>
        <dbReference type="ARBA" id="ARBA00075117"/>
    </source>
</evidence>
<evidence type="ECO:0000256" key="15">
    <source>
        <dbReference type="ARBA" id="ARBA00081350"/>
    </source>
</evidence>
<keyword evidence="3" id="KW-0808">Transferase</keyword>
<dbReference type="Gene3D" id="3.30.450.20">
    <property type="entry name" value="PAS domain"/>
    <property type="match status" value="2"/>
</dbReference>
<dbReference type="InterPro" id="IPR036457">
    <property type="entry name" value="PPM-type-like_dom_sf"/>
</dbReference>
<evidence type="ECO:0000259" key="17">
    <source>
        <dbReference type="PROSITE" id="PS50112"/>
    </source>
</evidence>
<protein>
    <recommendedName>
        <fullName evidence="1">protein-serine/threonine phosphatase</fullName>
        <ecNumber evidence="1">3.1.3.16</ecNumber>
    </recommendedName>
    <alternativeName>
        <fullName evidence="15">Protein-serine/threonine phosphatase</fullName>
    </alternativeName>
    <alternativeName>
        <fullName evidence="14">Serine/threonine-protein kinase</fullName>
    </alternativeName>
</protein>
<dbReference type="GO" id="GO:0016301">
    <property type="term" value="F:kinase activity"/>
    <property type="evidence" value="ECO:0007669"/>
    <property type="project" value="UniProtKB-KW"/>
</dbReference>
<organism evidence="18 19">
    <name type="scientific">Streptomyces lunaelactis</name>
    <dbReference type="NCBI Taxonomy" id="1535768"/>
    <lineage>
        <taxon>Bacteria</taxon>
        <taxon>Bacillati</taxon>
        <taxon>Actinomycetota</taxon>
        <taxon>Actinomycetes</taxon>
        <taxon>Kitasatosporales</taxon>
        <taxon>Streptomycetaceae</taxon>
        <taxon>Streptomyces</taxon>
    </lineage>
</organism>
<dbReference type="InterPro" id="IPR035965">
    <property type="entry name" value="PAS-like_dom_sf"/>
</dbReference>
<dbReference type="Proteomes" id="UP000244201">
    <property type="component" value="Chromosome"/>
</dbReference>
<feature type="region of interest" description="Disordered" evidence="16">
    <location>
        <begin position="1"/>
        <end position="22"/>
    </location>
</feature>
<evidence type="ECO:0000256" key="10">
    <source>
        <dbReference type="ARBA" id="ARBA00022912"/>
    </source>
</evidence>
<evidence type="ECO:0000256" key="4">
    <source>
        <dbReference type="ARBA" id="ARBA00022723"/>
    </source>
</evidence>
<dbReference type="EC" id="3.1.3.16" evidence="1"/>
<dbReference type="GO" id="GO:0004722">
    <property type="term" value="F:protein serine/threonine phosphatase activity"/>
    <property type="evidence" value="ECO:0007669"/>
    <property type="project" value="UniProtKB-EC"/>
</dbReference>
<evidence type="ECO:0000256" key="6">
    <source>
        <dbReference type="ARBA" id="ARBA00022777"/>
    </source>
</evidence>
<dbReference type="InterPro" id="IPR029016">
    <property type="entry name" value="GAF-like_dom_sf"/>
</dbReference>
<evidence type="ECO:0000256" key="2">
    <source>
        <dbReference type="ARBA" id="ARBA00022553"/>
    </source>
</evidence>
<keyword evidence="11" id="KW-0464">Manganese</keyword>
<dbReference type="KEGG" id="slk:SLUN_12745"/>
<sequence>MSSSDSRLSTHPFGTTGAEGAAERDDALAEAVLKAVEVTGAHAASVFLVSRNRQTLILAAAAGMPPSLLGGWRRIPVNSPIPVAEAFRSRRTVHLVDADETMRRFPQLAVALPYPFGSASVPVTAGQETFGSMAAVWAARSGGQGLSKAQRRHMRTAAGRLGAALAELNARGVEVGYDMETGPLEVPVPSPSAVRVGLFDWNLDTGALEADATLCAVFGLAPDEYDGRAATLEAQVHPADRPGFRGAARAALKGGRVLAQSLRVPEKGGGHRTIELWGRVPEPDAARESRPHLVGGVLDLGAGMAAVAAIERLADGFFALDREGRVAYANHSLVRLLHVRREDLVGRRPWDVLPWLADPAYEDRFRAARVSQQPVSFLARSPDRWLVFSLRPDAQGMTGWAAPAGQPVPAGAEPGAPPEEAGGAAPSSSRPAPTPLGAIYRVLQMSSALTEAVTAREVCDAVADQLLPAVGGDRLAIFVVHERHVYLLSQRGYRGNFLERFEGQPLHHAAREPVTGALTSGVPLFIESREEFGAAYPELEPESSSFVFLPLIASSRPVGACILGFDEVHRFSDEERSLLTALSGLIAQALERARLYDAEFTLARGLQNALLPHRLPTLPGVRVTGRYLPGTRGMHIGGDWYDAIPTDRGVVLVVGDVEGHNVAAAATMGQLRSAVRAFASAGHRPSDVIASTNRLLLDLDPGLLASCCYVLLDPGQGVAHVVRAGHCQPLLRRPDGHTEILDLPGGLPLGVERAVDYPESELSLVPGSILALYTDGLIETRESDIGVGMDRLRTLLAHAAVGSLEELADALLRDARQSPNRMDDIALLLTQYTHASPPTPPAG</sequence>
<evidence type="ECO:0000313" key="19">
    <source>
        <dbReference type="Proteomes" id="UP000244201"/>
    </source>
</evidence>
<name>A0A2R4T1K0_9ACTN</name>
<dbReference type="GO" id="GO:0005524">
    <property type="term" value="F:ATP binding"/>
    <property type="evidence" value="ECO:0007669"/>
    <property type="project" value="UniProtKB-KW"/>
</dbReference>
<dbReference type="InterPro" id="IPR013656">
    <property type="entry name" value="PAS_4"/>
</dbReference>
<evidence type="ECO:0000256" key="9">
    <source>
        <dbReference type="ARBA" id="ARBA00022842"/>
    </source>
</evidence>
<dbReference type="AlphaFoldDB" id="A0A2R4T1K0"/>
<dbReference type="PANTHER" id="PTHR43156:SF2">
    <property type="entry name" value="STAGE II SPORULATION PROTEIN E"/>
    <property type="match status" value="1"/>
</dbReference>
<dbReference type="SUPFAM" id="SSF55781">
    <property type="entry name" value="GAF domain-like"/>
    <property type="match status" value="2"/>
</dbReference>
<dbReference type="CDD" id="cd00130">
    <property type="entry name" value="PAS"/>
    <property type="match status" value="2"/>
</dbReference>
<dbReference type="InterPro" id="IPR013655">
    <property type="entry name" value="PAS_fold_3"/>
</dbReference>
<feature type="domain" description="PAS" evidence="17">
    <location>
        <begin position="309"/>
        <end position="347"/>
    </location>
</feature>
<evidence type="ECO:0000256" key="12">
    <source>
        <dbReference type="ARBA" id="ARBA00047761"/>
    </source>
</evidence>
<dbReference type="SMART" id="SM00065">
    <property type="entry name" value="GAF"/>
    <property type="match status" value="2"/>
</dbReference>
<reference evidence="18 19" key="1">
    <citation type="submission" date="2018-01" db="EMBL/GenBank/DDBJ databases">
        <title>Complete genome sequence of Streptomyces lunaelactis MM109T, a Ferroverdin A producer isolated from cave moonmilk deposits.</title>
        <authorList>
            <person name="Naome A."/>
            <person name="Martinet L."/>
            <person name="Maciejewska M."/>
            <person name="Anderssen S."/>
            <person name="Adam D."/>
            <person name="Tenconi E."/>
            <person name="Deflandre B."/>
            <person name="Arguelles-Arias A."/>
            <person name="Calusinska M."/>
            <person name="Copieters W."/>
            <person name="Karim L."/>
            <person name="Hanikenne M."/>
            <person name="Baurain D."/>
            <person name="van Wezel G."/>
            <person name="Smargiasso N."/>
            <person name="de Pauw E."/>
            <person name="Delfosse P."/>
            <person name="Rigali S."/>
        </authorList>
    </citation>
    <scope>NUCLEOTIDE SEQUENCE [LARGE SCALE GENOMIC DNA]</scope>
    <source>
        <strain evidence="18 19">MM109</strain>
    </source>
</reference>
<feature type="compositionally biased region" description="Low complexity" evidence="16">
    <location>
        <begin position="401"/>
        <end position="431"/>
    </location>
</feature>
<keyword evidence="9" id="KW-0460">Magnesium</keyword>
<dbReference type="OrthoDB" id="118142at2"/>
<keyword evidence="19" id="KW-1185">Reference proteome</keyword>
<keyword evidence="7" id="KW-0378">Hydrolase</keyword>
<dbReference type="InterPro" id="IPR003018">
    <property type="entry name" value="GAF"/>
</dbReference>
<dbReference type="FunFam" id="3.60.40.10:FF:000005">
    <property type="entry name" value="Serine/threonine protein phosphatase"/>
    <property type="match status" value="1"/>
</dbReference>
<dbReference type="SMART" id="SM00091">
    <property type="entry name" value="PAS"/>
    <property type="match status" value="2"/>
</dbReference>
<dbReference type="InterPro" id="IPR000014">
    <property type="entry name" value="PAS"/>
</dbReference>
<dbReference type="SUPFAM" id="SSF55785">
    <property type="entry name" value="PYP-like sensor domain (PAS domain)"/>
    <property type="match status" value="2"/>
</dbReference>
<keyword evidence="2" id="KW-0597">Phosphoprotein</keyword>
<dbReference type="Pfam" id="PF13185">
    <property type="entry name" value="GAF_2"/>
    <property type="match status" value="2"/>
</dbReference>
<dbReference type="Gene3D" id="3.60.40.10">
    <property type="entry name" value="PPM-type phosphatase domain"/>
    <property type="match status" value="1"/>
</dbReference>
<evidence type="ECO:0000256" key="11">
    <source>
        <dbReference type="ARBA" id="ARBA00023211"/>
    </source>
</evidence>
<dbReference type="InterPro" id="IPR001932">
    <property type="entry name" value="PPM-type_phosphatase-like_dom"/>
</dbReference>
<dbReference type="Pfam" id="PF07228">
    <property type="entry name" value="SpoIIE"/>
    <property type="match status" value="1"/>
</dbReference>
<dbReference type="Gene3D" id="3.30.450.40">
    <property type="match status" value="2"/>
</dbReference>
<dbReference type="EMBL" id="CP026304">
    <property type="protein sequence ID" value="AVZ72927.1"/>
    <property type="molecule type" value="Genomic_DNA"/>
</dbReference>
<evidence type="ECO:0000256" key="3">
    <source>
        <dbReference type="ARBA" id="ARBA00022679"/>
    </source>
</evidence>
<comment type="function">
    <text evidence="13">Primarily acts as an independent SigF regulator that is sensitive to the osmosensory signal, mediating the cross talk of PknD with the SigF regulon. Possesses both phosphatase and kinase activities. The kinase domain functions as a classic anti-sigma factor-like kinase to phosphorylate the anti-anti-sigma factor domain at the canonical regulatory site, and the phosphatase domain antagonizes this activity.</text>
</comment>